<comment type="similarity">
    <text evidence="1">Belongs to the AB hydrolase superfamily.</text>
</comment>
<evidence type="ECO:0000256" key="1">
    <source>
        <dbReference type="ARBA" id="ARBA00008645"/>
    </source>
</evidence>
<gene>
    <name evidence="3" type="ORF">D1B33_08750</name>
</gene>
<evidence type="ECO:0000313" key="3">
    <source>
        <dbReference type="EMBL" id="RHW37604.1"/>
    </source>
</evidence>
<dbReference type="Proteomes" id="UP000265692">
    <property type="component" value="Unassembled WGS sequence"/>
</dbReference>
<dbReference type="SUPFAM" id="SSF53474">
    <property type="entry name" value="alpha/beta-Hydrolases"/>
    <property type="match status" value="1"/>
</dbReference>
<sequence>MDQTIINRNNVHISGKGKKTVIFAPGFGCDQTVWKDVSPAFEEDYRVILFDYVGLGNSDLSAFDPIKYSNLTGYVQDVLDVCADLNINDAIFVGHSVSSMIGLLAANLKPEYFSQLIMIGPSPCYLNDPPEYYGGFEKEDLINLMDMMEKNYIGWANAFSITLLNNPARADVSQNLENRFCSTDPIIINAFAKACFFTDNRRDILKAKVPSLILQCADDVIAPKIVGEYLSMNMPNSTITYMNAIGHCPHMSDPEETIQSIKQYLNSQSESLIGEGVGGV</sequence>
<dbReference type="Pfam" id="PF12697">
    <property type="entry name" value="Abhydrolase_6"/>
    <property type="match status" value="1"/>
</dbReference>
<feature type="domain" description="AB hydrolase-1" evidence="2">
    <location>
        <begin position="21"/>
        <end position="258"/>
    </location>
</feature>
<dbReference type="RefSeq" id="WP_118875990.1">
    <property type="nucleotide sequence ID" value="NZ_QWEI01000003.1"/>
</dbReference>
<accession>A0A396S9N7</accession>
<keyword evidence="4" id="KW-1185">Reference proteome</keyword>
<keyword evidence="3" id="KW-0378">Hydrolase</keyword>
<dbReference type="PRINTS" id="PR00111">
    <property type="entry name" value="ABHYDROLASE"/>
</dbReference>
<protein>
    <submittedName>
        <fullName evidence="3">Alpha/beta hydrolase</fullName>
    </submittedName>
</protein>
<dbReference type="InterPro" id="IPR029058">
    <property type="entry name" value="AB_hydrolase_fold"/>
</dbReference>
<dbReference type="OrthoDB" id="9780932at2"/>
<dbReference type="AlphaFoldDB" id="A0A396S9N7"/>
<evidence type="ECO:0000313" key="4">
    <source>
        <dbReference type="Proteomes" id="UP000265692"/>
    </source>
</evidence>
<comment type="caution">
    <text evidence="3">The sequence shown here is derived from an EMBL/GenBank/DDBJ whole genome shotgun (WGS) entry which is preliminary data.</text>
</comment>
<proteinExistence type="inferred from homology"/>
<dbReference type="GO" id="GO:0016787">
    <property type="term" value="F:hydrolase activity"/>
    <property type="evidence" value="ECO:0007669"/>
    <property type="project" value="UniProtKB-KW"/>
</dbReference>
<organism evidence="3 4">
    <name type="scientific">Ureibacillus yapensis</name>
    <dbReference type="NCBI Taxonomy" id="2304605"/>
    <lineage>
        <taxon>Bacteria</taxon>
        <taxon>Bacillati</taxon>
        <taxon>Bacillota</taxon>
        <taxon>Bacilli</taxon>
        <taxon>Bacillales</taxon>
        <taxon>Caryophanaceae</taxon>
        <taxon>Ureibacillus</taxon>
    </lineage>
</organism>
<name>A0A396S9N7_9BACL</name>
<dbReference type="Gene3D" id="3.40.50.1820">
    <property type="entry name" value="alpha/beta hydrolase"/>
    <property type="match status" value="1"/>
</dbReference>
<dbReference type="EMBL" id="QWEI01000003">
    <property type="protein sequence ID" value="RHW37604.1"/>
    <property type="molecule type" value="Genomic_DNA"/>
</dbReference>
<reference evidence="3 4" key="1">
    <citation type="submission" date="2018-08" db="EMBL/GenBank/DDBJ databases">
        <title>Lysinibacillus sp. YLB-03 draft genome sequence.</title>
        <authorList>
            <person name="Yu L."/>
        </authorList>
    </citation>
    <scope>NUCLEOTIDE SEQUENCE [LARGE SCALE GENOMIC DNA]</scope>
    <source>
        <strain evidence="3 4">YLB-03</strain>
    </source>
</reference>
<evidence type="ECO:0000259" key="2">
    <source>
        <dbReference type="Pfam" id="PF12697"/>
    </source>
</evidence>
<dbReference type="PANTHER" id="PTHR43039">
    <property type="entry name" value="ESTERASE-RELATED"/>
    <property type="match status" value="1"/>
</dbReference>
<dbReference type="InterPro" id="IPR000073">
    <property type="entry name" value="AB_hydrolase_1"/>
</dbReference>